<protein>
    <submittedName>
        <fullName evidence="1">Uncharacterized protein</fullName>
    </submittedName>
</protein>
<sequence length="128" mass="14805">MNVTWKLTPLQASRVREVIPWKVNSSATHVNASESRKFIPSSLKDMEKKLYLSPVDAFARHPIPFELMDVTWKLTSLQASRVREVIPWKVDFCDARESRKFISSSLKDMEKKLYLSPVDAFVRHPSSL</sequence>
<reference evidence="1 2" key="1">
    <citation type="submission" date="2021-06" db="EMBL/GenBank/DDBJ databases">
        <title>Caerostris extrusa draft genome.</title>
        <authorList>
            <person name="Kono N."/>
            <person name="Arakawa K."/>
        </authorList>
    </citation>
    <scope>NUCLEOTIDE SEQUENCE [LARGE SCALE GENOMIC DNA]</scope>
</reference>
<accession>A0AAV4MY42</accession>
<dbReference type="Proteomes" id="UP001054945">
    <property type="component" value="Unassembled WGS sequence"/>
</dbReference>
<organism evidence="1 2">
    <name type="scientific">Caerostris extrusa</name>
    <name type="common">Bark spider</name>
    <name type="synonym">Caerostris bankana</name>
    <dbReference type="NCBI Taxonomy" id="172846"/>
    <lineage>
        <taxon>Eukaryota</taxon>
        <taxon>Metazoa</taxon>
        <taxon>Ecdysozoa</taxon>
        <taxon>Arthropoda</taxon>
        <taxon>Chelicerata</taxon>
        <taxon>Arachnida</taxon>
        <taxon>Araneae</taxon>
        <taxon>Araneomorphae</taxon>
        <taxon>Entelegynae</taxon>
        <taxon>Araneoidea</taxon>
        <taxon>Araneidae</taxon>
        <taxon>Caerostris</taxon>
    </lineage>
</organism>
<evidence type="ECO:0000313" key="1">
    <source>
        <dbReference type="EMBL" id="GIX77447.1"/>
    </source>
</evidence>
<keyword evidence="2" id="KW-1185">Reference proteome</keyword>
<comment type="caution">
    <text evidence="1">The sequence shown here is derived from an EMBL/GenBank/DDBJ whole genome shotgun (WGS) entry which is preliminary data.</text>
</comment>
<proteinExistence type="predicted"/>
<evidence type="ECO:0000313" key="2">
    <source>
        <dbReference type="Proteomes" id="UP001054945"/>
    </source>
</evidence>
<dbReference type="EMBL" id="BPLR01002756">
    <property type="protein sequence ID" value="GIX77447.1"/>
    <property type="molecule type" value="Genomic_DNA"/>
</dbReference>
<name>A0AAV4MY42_CAEEX</name>
<dbReference type="AlphaFoldDB" id="A0AAV4MY42"/>
<gene>
    <name evidence="1" type="ORF">CEXT_167881</name>
</gene>